<dbReference type="InterPro" id="IPR010987">
    <property type="entry name" value="Glutathione-S-Trfase_C-like"/>
</dbReference>
<sequence length="210" mass="24144">MYTLYYSPGTASMVVHLALLEIGAEYRLELVDFAKDAQHSAEYLQLNPGGKVPVLLVDGRALHESGALLTVLAERHPEARLIPQAGTPERDAWLQWMVFLSNTLMSTYRYWFYPHELGADEHPPAIRTALQHNIENVWDRLEAHLLAHGPYMLGAEFSGVDLLLTMLMRWSRNMPRPATEWPALKRLADLVRARPSWKRLYELEGLTEWR</sequence>
<keyword evidence="4" id="KW-1185">Reference proteome</keyword>
<dbReference type="PANTHER" id="PTHR44051:SF21">
    <property type="entry name" value="GLUTATHIONE S-TRANSFERASE FAMILY PROTEIN"/>
    <property type="match status" value="1"/>
</dbReference>
<dbReference type="CDD" id="cd03188">
    <property type="entry name" value="GST_C_Beta"/>
    <property type="match status" value="1"/>
</dbReference>
<dbReference type="Proteomes" id="UP001620461">
    <property type="component" value="Unassembled WGS sequence"/>
</dbReference>
<dbReference type="PROSITE" id="PS50404">
    <property type="entry name" value="GST_NTER"/>
    <property type="match status" value="1"/>
</dbReference>
<feature type="domain" description="GST C-terminal" evidence="2">
    <location>
        <begin position="86"/>
        <end position="210"/>
    </location>
</feature>
<dbReference type="SFLD" id="SFLDS00019">
    <property type="entry name" value="Glutathione_Transferase_(cytos"/>
    <property type="match status" value="1"/>
</dbReference>
<dbReference type="PROSITE" id="PS50405">
    <property type="entry name" value="GST_CTER"/>
    <property type="match status" value="1"/>
</dbReference>
<dbReference type="SFLD" id="SFLDG00358">
    <property type="entry name" value="Main_(cytGST)"/>
    <property type="match status" value="1"/>
</dbReference>
<accession>A0ABW8JJ97</accession>
<dbReference type="Gene3D" id="3.40.30.10">
    <property type="entry name" value="Glutaredoxin"/>
    <property type="match status" value="1"/>
</dbReference>
<dbReference type="Gene3D" id="1.20.1050.10">
    <property type="match status" value="1"/>
</dbReference>
<evidence type="ECO:0000259" key="1">
    <source>
        <dbReference type="PROSITE" id="PS50404"/>
    </source>
</evidence>
<feature type="domain" description="GST N-terminal" evidence="1">
    <location>
        <begin position="1"/>
        <end position="80"/>
    </location>
</feature>
<name>A0ABW8JJ97_9GAMM</name>
<dbReference type="CDD" id="cd03057">
    <property type="entry name" value="GST_N_Beta"/>
    <property type="match status" value="1"/>
</dbReference>
<dbReference type="RefSeq" id="WP_404547008.1">
    <property type="nucleotide sequence ID" value="NZ_JADIKJ010000009.1"/>
</dbReference>
<protein>
    <submittedName>
        <fullName evidence="3">Glutathione S-transferase family protein</fullName>
    </submittedName>
</protein>
<proteinExistence type="predicted"/>
<dbReference type="SUPFAM" id="SSF52833">
    <property type="entry name" value="Thioredoxin-like"/>
    <property type="match status" value="1"/>
</dbReference>
<dbReference type="EMBL" id="JADIKJ010000009">
    <property type="protein sequence ID" value="MFK2900549.1"/>
    <property type="molecule type" value="Genomic_DNA"/>
</dbReference>
<dbReference type="PANTHER" id="PTHR44051">
    <property type="entry name" value="GLUTATHIONE S-TRANSFERASE-RELATED"/>
    <property type="match status" value="1"/>
</dbReference>
<evidence type="ECO:0000313" key="3">
    <source>
        <dbReference type="EMBL" id="MFK2900549.1"/>
    </source>
</evidence>
<dbReference type="InterPro" id="IPR004045">
    <property type="entry name" value="Glutathione_S-Trfase_N"/>
</dbReference>
<dbReference type="InterPro" id="IPR040079">
    <property type="entry name" value="Glutathione_S-Trfase"/>
</dbReference>
<evidence type="ECO:0000313" key="4">
    <source>
        <dbReference type="Proteomes" id="UP001620461"/>
    </source>
</evidence>
<dbReference type="SFLD" id="SFLDG01150">
    <property type="entry name" value="Main.1:_Beta-like"/>
    <property type="match status" value="1"/>
</dbReference>
<dbReference type="SUPFAM" id="SSF47616">
    <property type="entry name" value="GST C-terminal domain-like"/>
    <property type="match status" value="1"/>
</dbReference>
<reference evidence="3 4" key="1">
    <citation type="submission" date="2020-10" db="EMBL/GenBank/DDBJ databases">
        <title>Phylogeny of dyella-like bacteria.</title>
        <authorList>
            <person name="Fu J."/>
        </authorList>
    </citation>
    <scope>NUCLEOTIDE SEQUENCE [LARGE SCALE GENOMIC DNA]</scope>
    <source>
        <strain evidence="3 4">JP1</strain>
    </source>
</reference>
<gene>
    <name evidence="3" type="ORF">ISP15_09395</name>
</gene>
<dbReference type="InterPro" id="IPR036282">
    <property type="entry name" value="Glutathione-S-Trfase_C_sf"/>
</dbReference>
<comment type="caution">
    <text evidence="3">The sequence shown here is derived from an EMBL/GenBank/DDBJ whole genome shotgun (WGS) entry which is preliminary data.</text>
</comment>
<organism evidence="3 4">
    <name type="scientific">Dyella jejuensis</name>
    <dbReference type="NCBI Taxonomy" id="1432009"/>
    <lineage>
        <taxon>Bacteria</taxon>
        <taxon>Pseudomonadati</taxon>
        <taxon>Pseudomonadota</taxon>
        <taxon>Gammaproteobacteria</taxon>
        <taxon>Lysobacterales</taxon>
        <taxon>Rhodanobacteraceae</taxon>
        <taxon>Dyella</taxon>
    </lineage>
</organism>
<evidence type="ECO:0000259" key="2">
    <source>
        <dbReference type="PROSITE" id="PS50405"/>
    </source>
</evidence>
<dbReference type="InterPro" id="IPR036249">
    <property type="entry name" value="Thioredoxin-like_sf"/>
</dbReference>
<dbReference type="Pfam" id="PF13409">
    <property type="entry name" value="GST_N_2"/>
    <property type="match status" value="1"/>
</dbReference>